<dbReference type="InterPro" id="IPR011050">
    <property type="entry name" value="Pectin_lyase_fold/virulence"/>
</dbReference>
<feature type="signal peptide" evidence="1">
    <location>
        <begin position="1"/>
        <end position="23"/>
    </location>
</feature>
<keyword evidence="3" id="KW-1185">Reference proteome</keyword>
<organism evidence="2 3">
    <name type="scientific">Formosa undariae</name>
    <dbReference type="NCBI Taxonomy" id="1325436"/>
    <lineage>
        <taxon>Bacteria</taxon>
        <taxon>Pseudomonadati</taxon>
        <taxon>Bacteroidota</taxon>
        <taxon>Flavobacteriia</taxon>
        <taxon>Flavobacteriales</taxon>
        <taxon>Flavobacteriaceae</taxon>
        <taxon>Formosa</taxon>
    </lineage>
</organism>
<dbReference type="SMART" id="SM00710">
    <property type="entry name" value="PbH1"/>
    <property type="match status" value="5"/>
</dbReference>
<feature type="chain" id="PRO_5047537885" evidence="1">
    <location>
        <begin position="24"/>
        <end position="773"/>
    </location>
</feature>
<accession>A0ABV5EZV8</accession>
<sequence length="773" mass="85254">MNTIKSTISILILSILFTVQASAQAGKTMVNNAKELEEAIKAAKPGDHLVMANGVWTDIIIKFKGVGTEAQPIVLEAETPGQVFIEGQSRLRLSGEYLEVSGLYFRNGFTPKSTIIDFRTDNESVANHSKITNCVIEGFTQPDREEKDNWVQFYGRHNELSNCYIAGKSNPGPTLRIYLNGNENINNHHKIINNYFGERPRAGGPHGETIQLGDSYTSMTPSYTQVSNNLFERCNGEVEIISSKSNFNEFTNNIFFECEGSLVLRHGNYAKVDGNVFIGNENSTAIGGVRVVNTGHWVTNNYFYKILGSDFRSAIAVMNGVPKSPLNRYNQVTDAVIAYNSFIDCLSPLQFSVGNNSDKSDVLPATELRSARPTRTIVANNLIYNHDKNETKPIVAYDEVDGVSFYNNILNSKDVSGIETNGGLTQEDFTVNKVSDWFYAPSKAFSDVYNGFDFDKISNDLVGNDRSENSAIGAVTFPFTNKGKVEINKLQYGPKWLDRSDKKVKAKTFKVTSADALAKAIVDAKSGDIVELKSGTYKVSETMKIDKDITIKSAGKKKAKIVYSGASNTALFQMLPKGNLNLENVAIEGSKTQDAFATLEKNMSTVYKLKIKNSEVSKFSSVLRTYKGSLADSLVVSNSSIKDCTNGILLAGEDDDKGDYSAEFVTIENSTFENVDQNVLNYYRGGYDESSIGGTLVLKNNTFKNSGSKEESKILLQTRGIVNIDFNGNTFKDNAVSYVIVLWGEKGQTSVNNTIDDSGEVKTEQNLKMKLMY</sequence>
<name>A0ABV5EZV8_9FLAO</name>
<dbReference type="Gene3D" id="2.160.20.10">
    <property type="entry name" value="Single-stranded right-handed beta-helix, Pectin lyase-like"/>
    <property type="match status" value="2"/>
</dbReference>
<dbReference type="SUPFAM" id="SSF51126">
    <property type="entry name" value="Pectin lyase-like"/>
    <property type="match status" value="2"/>
</dbReference>
<proteinExistence type="predicted"/>
<dbReference type="CDD" id="cd14251">
    <property type="entry name" value="PL-6"/>
    <property type="match status" value="1"/>
</dbReference>
<protein>
    <submittedName>
        <fullName evidence="2">Chondroitinase-B domain-containing protein</fullName>
    </submittedName>
</protein>
<evidence type="ECO:0000256" key="1">
    <source>
        <dbReference type="SAM" id="SignalP"/>
    </source>
</evidence>
<evidence type="ECO:0000313" key="3">
    <source>
        <dbReference type="Proteomes" id="UP001589605"/>
    </source>
</evidence>
<comment type="caution">
    <text evidence="2">The sequence shown here is derived from an EMBL/GenBank/DDBJ whole genome shotgun (WGS) entry which is preliminary data.</text>
</comment>
<dbReference type="InterPro" id="IPR006626">
    <property type="entry name" value="PbH1"/>
</dbReference>
<dbReference type="InterPro" id="IPR039513">
    <property type="entry name" value="PL-6"/>
</dbReference>
<dbReference type="Proteomes" id="UP001589605">
    <property type="component" value="Unassembled WGS sequence"/>
</dbReference>
<dbReference type="RefSeq" id="WP_382381648.1">
    <property type="nucleotide sequence ID" value="NZ_JBHMEZ010000003.1"/>
</dbReference>
<gene>
    <name evidence="2" type="ORF">ACFFVB_05165</name>
</gene>
<dbReference type="InterPro" id="IPR012334">
    <property type="entry name" value="Pectin_lyas_fold"/>
</dbReference>
<dbReference type="Pfam" id="PF14592">
    <property type="entry name" value="Chondroitinas_B"/>
    <property type="match status" value="1"/>
</dbReference>
<dbReference type="EMBL" id="JBHMEZ010000003">
    <property type="protein sequence ID" value="MFB9052463.1"/>
    <property type="molecule type" value="Genomic_DNA"/>
</dbReference>
<reference evidence="2 3" key="1">
    <citation type="submission" date="2024-09" db="EMBL/GenBank/DDBJ databases">
        <authorList>
            <person name="Sun Q."/>
            <person name="Mori K."/>
        </authorList>
    </citation>
    <scope>NUCLEOTIDE SEQUENCE [LARGE SCALE GENOMIC DNA]</scope>
    <source>
        <strain evidence="2 3">CECT 8286</strain>
    </source>
</reference>
<keyword evidence="1" id="KW-0732">Signal</keyword>
<evidence type="ECO:0000313" key="2">
    <source>
        <dbReference type="EMBL" id="MFB9052463.1"/>
    </source>
</evidence>